<organism evidence="1 2">
    <name type="scientific">Hyalomma asiaticum</name>
    <name type="common">Tick</name>
    <dbReference type="NCBI Taxonomy" id="266040"/>
    <lineage>
        <taxon>Eukaryota</taxon>
        <taxon>Metazoa</taxon>
        <taxon>Ecdysozoa</taxon>
        <taxon>Arthropoda</taxon>
        <taxon>Chelicerata</taxon>
        <taxon>Arachnida</taxon>
        <taxon>Acari</taxon>
        <taxon>Parasitiformes</taxon>
        <taxon>Ixodida</taxon>
        <taxon>Ixodoidea</taxon>
        <taxon>Ixodidae</taxon>
        <taxon>Hyalomminae</taxon>
        <taxon>Hyalomma</taxon>
    </lineage>
</organism>
<evidence type="ECO:0000313" key="1">
    <source>
        <dbReference type="EMBL" id="KAH6947705.1"/>
    </source>
</evidence>
<keyword evidence="2" id="KW-1185">Reference proteome</keyword>
<evidence type="ECO:0000313" key="2">
    <source>
        <dbReference type="Proteomes" id="UP000821845"/>
    </source>
</evidence>
<accession>A0ACB7TKW7</accession>
<reference evidence="1" key="1">
    <citation type="submission" date="2020-05" db="EMBL/GenBank/DDBJ databases">
        <title>Large-scale comparative analyses of tick genomes elucidate their genetic diversity and vector capacities.</title>
        <authorList>
            <person name="Jia N."/>
            <person name="Wang J."/>
            <person name="Shi W."/>
            <person name="Du L."/>
            <person name="Sun Y."/>
            <person name="Zhan W."/>
            <person name="Jiang J."/>
            <person name="Wang Q."/>
            <person name="Zhang B."/>
            <person name="Ji P."/>
            <person name="Sakyi L.B."/>
            <person name="Cui X."/>
            <person name="Yuan T."/>
            <person name="Jiang B."/>
            <person name="Yang W."/>
            <person name="Lam T.T.-Y."/>
            <person name="Chang Q."/>
            <person name="Ding S."/>
            <person name="Wang X."/>
            <person name="Zhu J."/>
            <person name="Ruan X."/>
            <person name="Zhao L."/>
            <person name="Wei J."/>
            <person name="Que T."/>
            <person name="Du C."/>
            <person name="Cheng J."/>
            <person name="Dai P."/>
            <person name="Han X."/>
            <person name="Huang E."/>
            <person name="Gao Y."/>
            <person name="Liu J."/>
            <person name="Shao H."/>
            <person name="Ye R."/>
            <person name="Li L."/>
            <person name="Wei W."/>
            <person name="Wang X."/>
            <person name="Wang C."/>
            <person name="Yang T."/>
            <person name="Huo Q."/>
            <person name="Li W."/>
            <person name="Guo W."/>
            <person name="Chen H."/>
            <person name="Zhou L."/>
            <person name="Ni X."/>
            <person name="Tian J."/>
            <person name="Zhou Y."/>
            <person name="Sheng Y."/>
            <person name="Liu T."/>
            <person name="Pan Y."/>
            <person name="Xia L."/>
            <person name="Li J."/>
            <person name="Zhao F."/>
            <person name="Cao W."/>
        </authorList>
    </citation>
    <scope>NUCLEOTIDE SEQUENCE</scope>
    <source>
        <strain evidence="1">Hyas-2018</strain>
    </source>
</reference>
<sequence length="187" mass="20353">MDICPYPNKKICRGRGARSTPVDHNCDPKCSLCGGPHLTAGKSCAARCKTPYVIRKRIGERRAISQAICQQASSSTLNNRSRSRSRDPAKGKRSRSRTPSRSRQHRSRCQSASASRSKSTNNPQEVRNLKQSQTPIATLATQDVPAPSQEARSTPAAKKKALQEEASGQVCSGVDMLILLQATMSTF</sequence>
<gene>
    <name evidence="1" type="ORF">HPB50_020785</name>
</gene>
<proteinExistence type="predicted"/>
<protein>
    <submittedName>
        <fullName evidence="1">Uncharacterized protein</fullName>
    </submittedName>
</protein>
<comment type="caution">
    <text evidence="1">The sequence shown here is derived from an EMBL/GenBank/DDBJ whole genome shotgun (WGS) entry which is preliminary data.</text>
</comment>
<dbReference type="Proteomes" id="UP000821845">
    <property type="component" value="Chromosome 1"/>
</dbReference>
<name>A0ACB7TKW7_HYAAI</name>
<dbReference type="EMBL" id="CM023481">
    <property type="protein sequence ID" value="KAH6947705.1"/>
    <property type="molecule type" value="Genomic_DNA"/>
</dbReference>